<evidence type="ECO:0008006" key="4">
    <source>
        <dbReference type="Google" id="ProtNLM"/>
    </source>
</evidence>
<protein>
    <recommendedName>
        <fullName evidence="4">Secreted protein</fullName>
    </recommendedName>
</protein>
<keyword evidence="3" id="KW-1185">Reference proteome</keyword>
<sequence length="230" mass="24475">MRGGVAPLGCPTVGLSSTVWFVIAVIALLLGAALLLADSRRGSGAKDRKRWAALRGWEFLDSDPVLPSRWRYGTIHQGGPGVARNLISGDVPTPDGPRMAYVFDHEQAGRLTSILVAVQLQEPLPAAVELRLPSAPLPDDAGLDLLQPVGERYAFVSDAGAVRPLLTPRLATAADALGDDVELLWAEESWVLATAPLSSDADRVQDLLADLAEFATALEQGLGVRLRKES</sequence>
<keyword evidence="1" id="KW-1133">Transmembrane helix</keyword>
<dbReference type="InterPro" id="IPR049726">
    <property type="entry name" value="TtfA-like_core"/>
</dbReference>
<dbReference type="Proteomes" id="UP001499967">
    <property type="component" value="Unassembled WGS sequence"/>
</dbReference>
<feature type="transmembrane region" description="Helical" evidence="1">
    <location>
        <begin position="18"/>
        <end position="37"/>
    </location>
</feature>
<keyword evidence="1" id="KW-0812">Transmembrane</keyword>
<keyword evidence="1" id="KW-0472">Membrane</keyword>
<gene>
    <name evidence="2" type="ORF">GCM10009559_50150</name>
</gene>
<accession>A0ABP3YL62</accession>
<reference evidence="3" key="1">
    <citation type="journal article" date="2019" name="Int. J. Syst. Evol. Microbiol.">
        <title>The Global Catalogue of Microorganisms (GCM) 10K type strain sequencing project: providing services to taxonomists for standard genome sequencing and annotation.</title>
        <authorList>
            <consortium name="The Broad Institute Genomics Platform"/>
            <consortium name="The Broad Institute Genome Sequencing Center for Infectious Disease"/>
            <person name="Wu L."/>
            <person name="Ma J."/>
        </authorList>
    </citation>
    <scope>NUCLEOTIDE SEQUENCE [LARGE SCALE GENOMIC DNA]</scope>
    <source>
        <strain evidence="3">JCM 11117</strain>
    </source>
</reference>
<evidence type="ECO:0000313" key="3">
    <source>
        <dbReference type="Proteomes" id="UP001499967"/>
    </source>
</evidence>
<dbReference type="EMBL" id="BAAAHP010000154">
    <property type="protein sequence ID" value="GAA0895209.1"/>
    <property type="molecule type" value="Genomic_DNA"/>
</dbReference>
<comment type="caution">
    <text evidence="2">The sequence shown here is derived from an EMBL/GenBank/DDBJ whole genome shotgun (WGS) entry which is preliminary data.</text>
</comment>
<dbReference type="CDD" id="cd21904">
    <property type="entry name" value="TtfA-like"/>
    <property type="match status" value="1"/>
</dbReference>
<organism evidence="2 3">
    <name type="scientific">Pseudonocardia zijingensis</name>
    <dbReference type="NCBI Taxonomy" id="153376"/>
    <lineage>
        <taxon>Bacteria</taxon>
        <taxon>Bacillati</taxon>
        <taxon>Actinomycetota</taxon>
        <taxon>Actinomycetes</taxon>
        <taxon>Pseudonocardiales</taxon>
        <taxon>Pseudonocardiaceae</taxon>
        <taxon>Pseudonocardia</taxon>
    </lineage>
</organism>
<name>A0ABP3YL62_9PSEU</name>
<evidence type="ECO:0000256" key="1">
    <source>
        <dbReference type="SAM" id="Phobius"/>
    </source>
</evidence>
<evidence type="ECO:0000313" key="2">
    <source>
        <dbReference type="EMBL" id="GAA0895209.1"/>
    </source>
</evidence>
<proteinExistence type="predicted"/>